<evidence type="ECO:0000256" key="1">
    <source>
        <dbReference type="SAM" id="Phobius"/>
    </source>
</evidence>
<proteinExistence type="predicted"/>
<evidence type="ECO:0000313" key="3">
    <source>
        <dbReference type="Proteomes" id="UP001234602"/>
    </source>
</evidence>
<accession>A0AAW7ILC5</accession>
<gene>
    <name evidence="2" type="ORF">QUF89_01805</name>
</gene>
<feature type="transmembrane region" description="Helical" evidence="1">
    <location>
        <begin position="54"/>
        <end position="73"/>
    </location>
</feature>
<sequence length="76" mass="8440">MWLFLTFFEVALSAVIVFQFLMLALGVSFVTGMLMPMLSLIIVFWAVSNLDPEAIQALIAVQICLLLSSSFLAKRV</sequence>
<dbReference type="AlphaFoldDB" id="A0AAW7ILC5"/>
<dbReference type="EMBL" id="JAUCEY010000007">
    <property type="protein sequence ID" value="MDM5450988.1"/>
    <property type="molecule type" value="Genomic_DNA"/>
</dbReference>
<protein>
    <submittedName>
        <fullName evidence="2">Uncharacterized protein</fullName>
    </submittedName>
</protein>
<feature type="transmembrane region" description="Helical" evidence="1">
    <location>
        <begin position="23"/>
        <end position="47"/>
    </location>
</feature>
<reference evidence="2" key="1">
    <citation type="submission" date="2023-06" db="EMBL/GenBank/DDBJ databases">
        <title>Comparative genomics of Bacillaceae isolates and their secondary metabolite potential.</title>
        <authorList>
            <person name="Song L."/>
            <person name="Nielsen L.J."/>
            <person name="Mohite O."/>
            <person name="Xu X."/>
            <person name="Weber T."/>
            <person name="Kovacs A.T."/>
        </authorList>
    </citation>
    <scope>NUCLEOTIDE SEQUENCE</scope>
    <source>
        <strain evidence="2">D8_B_37</strain>
    </source>
</reference>
<organism evidence="2 3">
    <name type="scientific">Peribacillus simplex</name>
    <dbReference type="NCBI Taxonomy" id="1478"/>
    <lineage>
        <taxon>Bacteria</taxon>
        <taxon>Bacillati</taxon>
        <taxon>Bacillota</taxon>
        <taxon>Bacilli</taxon>
        <taxon>Bacillales</taxon>
        <taxon>Bacillaceae</taxon>
        <taxon>Peribacillus</taxon>
    </lineage>
</organism>
<keyword evidence="1" id="KW-1133">Transmembrane helix</keyword>
<evidence type="ECO:0000313" key="2">
    <source>
        <dbReference type="EMBL" id="MDM5450988.1"/>
    </source>
</evidence>
<comment type="caution">
    <text evidence="2">The sequence shown here is derived from an EMBL/GenBank/DDBJ whole genome shotgun (WGS) entry which is preliminary data.</text>
</comment>
<name>A0AAW7ILC5_9BACI</name>
<dbReference type="Proteomes" id="UP001234602">
    <property type="component" value="Unassembled WGS sequence"/>
</dbReference>
<keyword evidence="1" id="KW-0472">Membrane</keyword>
<keyword evidence="1" id="KW-0812">Transmembrane</keyword>